<evidence type="ECO:0000313" key="2">
    <source>
        <dbReference type="EMBL" id="NYZ22593.1"/>
    </source>
</evidence>
<dbReference type="InterPro" id="IPR000891">
    <property type="entry name" value="PYR_CT"/>
</dbReference>
<feature type="domain" description="Pyruvate carboxyltransferase" evidence="1">
    <location>
        <begin position="5"/>
        <end position="267"/>
    </location>
</feature>
<evidence type="ECO:0000259" key="1">
    <source>
        <dbReference type="PROSITE" id="PS50991"/>
    </source>
</evidence>
<dbReference type="Gene3D" id="3.20.20.70">
    <property type="entry name" value="Aldolase class I"/>
    <property type="match status" value="1"/>
</dbReference>
<dbReference type="CDD" id="cd07937">
    <property type="entry name" value="DRE_TIM_PC_TC_5S"/>
    <property type="match status" value="1"/>
</dbReference>
<dbReference type="InterPro" id="IPR013785">
    <property type="entry name" value="Aldolase_TIM"/>
</dbReference>
<dbReference type="InterPro" id="IPR055268">
    <property type="entry name" value="PCB-like"/>
</dbReference>
<name>A0ABX2THL8_9PROT</name>
<keyword evidence="2" id="KW-0670">Pyruvate</keyword>
<dbReference type="EMBL" id="JABFDB010000019">
    <property type="protein sequence ID" value="NYZ22593.1"/>
    <property type="molecule type" value="Genomic_DNA"/>
</dbReference>
<proteinExistence type="predicted"/>
<gene>
    <name evidence="2" type="ORF">HND93_23020</name>
</gene>
<dbReference type="PROSITE" id="PS50991">
    <property type="entry name" value="PYR_CT"/>
    <property type="match status" value="1"/>
</dbReference>
<dbReference type="InterPro" id="IPR003379">
    <property type="entry name" value="Carboxylase_cons_dom"/>
</dbReference>
<keyword evidence="2" id="KW-0436">Ligase</keyword>
<protein>
    <submittedName>
        <fullName evidence="2">Pyruvate carboxylase subunit B</fullName>
        <ecNumber evidence="2">6.4.1.1</ecNumber>
    </submittedName>
</protein>
<organism evidence="2 3">
    <name type="scientific">Azospirillum oleiclasticum</name>
    <dbReference type="NCBI Taxonomy" id="2735135"/>
    <lineage>
        <taxon>Bacteria</taxon>
        <taxon>Pseudomonadati</taxon>
        <taxon>Pseudomonadota</taxon>
        <taxon>Alphaproteobacteria</taxon>
        <taxon>Rhodospirillales</taxon>
        <taxon>Azospirillaceae</taxon>
        <taxon>Azospirillum</taxon>
    </lineage>
</organism>
<evidence type="ECO:0000313" key="3">
    <source>
        <dbReference type="Proteomes" id="UP000584642"/>
    </source>
</evidence>
<dbReference type="RefSeq" id="WP_180284356.1">
    <property type="nucleotide sequence ID" value="NZ_JABFDB010000019.1"/>
</dbReference>
<dbReference type="Pfam" id="PF02436">
    <property type="entry name" value="PYC_OADA"/>
    <property type="match status" value="1"/>
</dbReference>
<accession>A0ABX2THL8</accession>
<dbReference type="SUPFAM" id="SSF51569">
    <property type="entry name" value="Aldolase"/>
    <property type="match status" value="1"/>
</dbReference>
<dbReference type="Proteomes" id="UP000584642">
    <property type="component" value="Unassembled WGS sequence"/>
</dbReference>
<sequence>MRRTVGIVDTTMRDGQQCLWATRMSTRAMLPVAEAMDRAGFLAIELMGAVQVDAAVRYLREDPWERLRAIRARVTRTPLQALIRSKCALGFDLQPDDIARLWVERLVRNGIRRFVAFDGLHDLDNLADAMLHAKSLGAYTTGWLTFSHSPVHTDELYVAKARAFIERCQADAVMIEDASGVLTPERAATLVPALKRVIGDRPLGLHSHGLLGLPQRTYLAAVDRGVDNLYTCIPPLADGNAPPNVFTTLNNLRHMGHDCRVDAETLRDVARHFAEVAEREGKPAGAPADFDAASFDHQIPGGVLSNLTAQLKAAGLEHRLPEVLVECGRVRADLGWPIQVTPFAQFIGVQAVLNVIQGDRYAVVPDEVKKYALGHYGKLLSPVDPDVLDRIVARGSPHIPLEPKRPEPALPGLRRRHPGVDDDELLLRHFFDPALLDAMRAGMADDAALSAAGKPLLRLLKEVAARCDRRHVVVQTAGIRLELSM</sequence>
<dbReference type="SUPFAM" id="SSF89000">
    <property type="entry name" value="post-HMGL domain-like"/>
    <property type="match status" value="1"/>
</dbReference>
<dbReference type="PANTHER" id="PTHR43778:SF2">
    <property type="entry name" value="PYRUVATE CARBOXYLASE, MITOCHONDRIAL"/>
    <property type="match status" value="1"/>
</dbReference>
<reference evidence="2 3" key="1">
    <citation type="submission" date="2020-05" db="EMBL/GenBank/DDBJ databases">
        <title>Azospirillum oleiclasticum sp. nov, a nitrogen-fixing and heavy crude oil-emulsifying bacterium isolated from the crude oil of Yumen Oilfield.</title>
        <authorList>
            <person name="Wu D."/>
            <person name="Cai M."/>
            <person name="Zhang X."/>
        </authorList>
    </citation>
    <scope>NUCLEOTIDE SEQUENCE [LARGE SCALE GENOMIC DNA]</scope>
    <source>
        <strain evidence="2 3">ROY-1-1-2</strain>
    </source>
</reference>
<dbReference type="EC" id="6.4.1.1" evidence="2"/>
<dbReference type="NCBIfam" id="NF006761">
    <property type="entry name" value="PRK09282.1"/>
    <property type="match status" value="1"/>
</dbReference>
<keyword evidence="3" id="KW-1185">Reference proteome</keyword>
<comment type="caution">
    <text evidence="2">The sequence shown here is derived from an EMBL/GenBank/DDBJ whole genome shotgun (WGS) entry which is preliminary data.</text>
</comment>
<dbReference type="GO" id="GO:0004736">
    <property type="term" value="F:pyruvate carboxylase activity"/>
    <property type="evidence" value="ECO:0007669"/>
    <property type="project" value="UniProtKB-EC"/>
</dbReference>
<dbReference type="PANTHER" id="PTHR43778">
    <property type="entry name" value="PYRUVATE CARBOXYLASE"/>
    <property type="match status" value="1"/>
</dbReference>